<dbReference type="PANTHER" id="PTHR13847:SF287">
    <property type="entry name" value="FAD-DEPENDENT OXIDOREDUCTASE DOMAIN-CONTAINING PROTEIN 1"/>
    <property type="match status" value="1"/>
</dbReference>
<evidence type="ECO:0000313" key="3">
    <source>
        <dbReference type="EMBL" id="SVA24936.1"/>
    </source>
</evidence>
<sequence length="394" mass="43033">MTKTSDIVVVGGGVNGTSIAMHLSKTHSGKVTLVEKGGLATGATGRSGAMIREHYLTPELVRIASRSKTFFENWPEMHGYDLKFKKTGRILLFGKIDANAARLNGEMNRGEGVSIETLGMEETSEMLPEANLEDIEVALYEPDAGYADPVATTYAFAQEAKKHGATILTNTHVSEIISNRHRVTGVRTNKGKIDAGTVVNVTGPWANSLLSQLGETLPLNPIRVQMVHLRRPPSLEGLEQIVIDHTCGAYYRTDGSPNTLIGGEAPEDISETTNPDHFGLNADHDFIVRYWERAIKRFPEFQNAVCRGGYGSLYDMTPDGNPIIDASEAIENLYNVTGFSGHGFKLSPAVGELVSELVNGPRNRVDELNLFKASRFGTTNEIVPKHPYGMRAHQ</sequence>
<reference evidence="3" key="1">
    <citation type="submission" date="2018-05" db="EMBL/GenBank/DDBJ databases">
        <authorList>
            <person name="Lanie J.A."/>
            <person name="Ng W.-L."/>
            <person name="Kazmierczak K.M."/>
            <person name="Andrzejewski T.M."/>
            <person name="Davidsen T.M."/>
            <person name="Wayne K.J."/>
            <person name="Tettelin H."/>
            <person name="Glass J.I."/>
            <person name="Rusch D."/>
            <person name="Podicherti R."/>
            <person name="Tsui H.-C.T."/>
            <person name="Winkler M.E."/>
        </authorList>
    </citation>
    <scope>NUCLEOTIDE SEQUENCE</scope>
</reference>
<dbReference type="GO" id="GO:0005737">
    <property type="term" value="C:cytoplasm"/>
    <property type="evidence" value="ECO:0007669"/>
    <property type="project" value="TreeGrafter"/>
</dbReference>
<dbReference type="Pfam" id="PF01266">
    <property type="entry name" value="DAO"/>
    <property type="match status" value="1"/>
</dbReference>
<evidence type="ECO:0000256" key="1">
    <source>
        <dbReference type="ARBA" id="ARBA00023002"/>
    </source>
</evidence>
<dbReference type="InterPro" id="IPR006076">
    <property type="entry name" value="FAD-dep_OxRdtase"/>
</dbReference>
<dbReference type="GO" id="GO:0016491">
    <property type="term" value="F:oxidoreductase activity"/>
    <property type="evidence" value="ECO:0007669"/>
    <property type="project" value="UniProtKB-KW"/>
</dbReference>
<dbReference type="Gene3D" id="3.50.50.60">
    <property type="entry name" value="FAD/NAD(P)-binding domain"/>
    <property type="match status" value="1"/>
</dbReference>
<dbReference type="PANTHER" id="PTHR13847">
    <property type="entry name" value="SARCOSINE DEHYDROGENASE-RELATED"/>
    <property type="match status" value="1"/>
</dbReference>
<evidence type="ECO:0000259" key="2">
    <source>
        <dbReference type="Pfam" id="PF01266"/>
    </source>
</evidence>
<keyword evidence="1" id="KW-0560">Oxidoreductase</keyword>
<feature type="domain" description="FAD dependent oxidoreductase" evidence="2">
    <location>
        <begin position="6"/>
        <end position="357"/>
    </location>
</feature>
<protein>
    <recommendedName>
        <fullName evidence="2">FAD dependent oxidoreductase domain-containing protein</fullName>
    </recommendedName>
</protein>
<dbReference type="Gene3D" id="3.30.9.10">
    <property type="entry name" value="D-Amino Acid Oxidase, subunit A, domain 2"/>
    <property type="match status" value="1"/>
</dbReference>
<dbReference type="SUPFAM" id="SSF51905">
    <property type="entry name" value="FAD/NAD(P)-binding domain"/>
    <property type="match status" value="1"/>
</dbReference>
<proteinExistence type="predicted"/>
<name>A0A381U9N9_9ZZZZ</name>
<dbReference type="InterPro" id="IPR036188">
    <property type="entry name" value="FAD/NAD-bd_sf"/>
</dbReference>
<organism evidence="3">
    <name type="scientific">marine metagenome</name>
    <dbReference type="NCBI Taxonomy" id="408172"/>
    <lineage>
        <taxon>unclassified sequences</taxon>
        <taxon>metagenomes</taxon>
        <taxon>ecological metagenomes</taxon>
    </lineage>
</organism>
<gene>
    <name evidence="3" type="ORF">METZ01_LOCUS77790</name>
</gene>
<dbReference type="AlphaFoldDB" id="A0A381U9N9"/>
<accession>A0A381U9N9</accession>
<dbReference type="EMBL" id="UINC01006011">
    <property type="protein sequence ID" value="SVA24936.1"/>
    <property type="molecule type" value="Genomic_DNA"/>
</dbReference>